<dbReference type="GO" id="GO:0006260">
    <property type="term" value="P:DNA replication"/>
    <property type="evidence" value="ECO:0007669"/>
    <property type="project" value="UniProtKB-KW"/>
</dbReference>
<keyword evidence="1 6" id="KW-0808">Transferase</keyword>
<keyword evidence="7" id="KW-1185">Reference proteome</keyword>
<dbReference type="GO" id="GO:0008408">
    <property type="term" value="F:3'-5' exonuclease activity"/>
    <property type="evidence" value="ECO:0007669"/>
    <property type="project" value="InterPro"/>
</dbReference>
<dbReference type="InterPro" id="IPR004805">
    <property type="entry name" value="DnaE2/DnaE/PolC"/>
</dbReference>
<reference evidence="6 7" key="1">
    <citation type="submission" date="2019-07" db="EMBL/GenBank/DDBJ databases">
        <title>Genome sequence of 2 isolates from Red Sea Mangroves.</title>
        <authorList>
            <person name="Sefrji F."/>
            <person name="Michoud G."/>
            <person name="Merlino G."/>
            <person name="Daffonchio D."/>
        </authorList>
    </citation>
    <scope>NUCLEOTIDE SEQUENCE [LARGE SCALE GENOMIC DNA]</scope>
    <source>
        <strain evidence="6 7">R1DC41</strain>
    </source>
</reference>
<evidence type="ECO:0000259" key="5">
    <source>
        <dbReference type="SMART" id="SM00481"/>
    </source>
</evidence>
<dbReference type="Gene3D" id="1.10.10.1600">
    <property type="entry name" value="Bacterial DNA polymerase III alpha subunit, thumb domain"/>
    <property type="match status" value="1"/>
</dbReference>
<keyword evidence="2 6" id="KW-0548">Nucleotidyltransferase</keyword>
<dbReference type="InterPro" id="IPR003141">
    <property type="entry name" value="Pol/His_phosphatase_N"/>
</dbReference>
<dbReference type="EMBL" id="CP049742">
    <property type="protein sequence ID" value="QPC47213.1"/>
    <property type="molecule type" value="Genomic_DNA"/>
</dbReference>
<organism evidence="6 7">
    <name type="scientific">Mangrovibacillus cuniculi</name>
    <dbReference type="NCBI Taxonomy" id="2593652"/>
    <lineage>
        <taxon>Bacteria</taxon>
        <taxon>Bacillati</taxon>
        <taxon>Bacillota</taxon>
        <taxon>Bacilli</taxon>
        <taxon>Bacillales</taxon>
        <taxon>Bacillaceae</taxon>
        <taxon>Mangrovibacillus</taxon>
    </lineage>
</organism>
<dbReference type="PANTHER" id="PTHR32294">
    <property type="entry name" value="DNA POLYMERASE III SUBUNIT ALPHA"/>
    <property type="match status" value="1"/>
</dbReference>
<evidence type="ECO:0000313" key="7">
    <source>
        <dbReference type="Proteomes" id="UP000593626"/>
    </source>
</evidence>
<dbReference type="Pfam" id="PF07733">
    <property type="entry name" value="DNA_pol3_alpha"/>
    <property type="match status" value="1"/>
</dbReference>
<dbReference type="Gene3D" id="3.20.20.140">
    <property type="entry name" value="Metal-dependent hydrolases"/>
    <property type="match status" value="1"/>
</dbReference>
<gene>
    <name evidence="6" type="primary">dnaE</name>
    <name evidence="6" type="ORF">G8O30_09635</name>
</gene>
<evidence type="ECO:0000313" key="6">
    <source>
        <dbReference type="EMBL" id="QPC47213.1"/>
    </source>
</evidence>
<evidence type="ECO:0000256" key="3">
    <source>
        <dbReference type="ARBA" id="ARBA00022705"/>
    </source>
</evidence>
<protein>
    <submittedName>
        <fullName evidence="6">DNA polymerase III subunit alpha</fullName>
        <ecNumber evidence="6">2.7.7.7</ecNumber>
    </submittedName>
</protein>
<dbReference type="SMART" id="SM00481">
    <property type="entry name" value="POLIIIAc"/>
    <property type="match status" value="1"/>
</dbReference>
<keyword evidence="3" id="KW-0235">DNA replication</keyword>
<dbReference type="InterPro" id="IPR041931">
    <property type="entry name" value="DNA_pol3_alpha_thumb_dom"/>
</dbReference>
<feature type="domain" description="Polymerase/histidinol phosphatase N-terminal" evidence="5">
    <location>
        <begin position="8"/>
        <end position="73"/>
    </location>
</feature>
<dbReference type="Proteomes" id="UP000593626">
    <property type="component" value="Chromosome"/>
</dbReference>
<dbReference type="PANTHER" id="PTHR32294:SF0">
    <property type="entry name" value="DNA POLYMERASE III SUBUNIT ALPHA"/>
    <property type="match status" value="1"/>
</dbReference>
<evidence type="ECO:0000256" key="4">
    <source>
        <dbReference type="ARBA" id="ARBA00022932"/>
    </source>
</evidence>
<dbReference type="Pfam" id="PF17657">
    <property type="entry name" value="DNA_pol3_finger"/>
    <property type="match status" value="1"/>
</dbReference>
<dbReference type="AlphaFoldDB" id="A0A7S8HFV2"/>
<dbReference type="Pfam" id="PF02811">
    <property type="entry name" value="PHP"/>
    <property type="match status" value="1"/>
</dbReference>
<dbReference type="GO" id="GO:0003887">
    <property type="term" value="F:DNA-directed DNA polymerase activity"/>
    <property type="evidence" value="ECO:0007669"/>
    <property type="project" value="UniProtKB-KW"/>
</dbReference>
<dbReference type="InterPro" id="IPR011708">
    <property type="entry name" value="DNA_pol3_alpha_NTPase_dom"/>
</dbReference>
<name>A0A7S8HFV2_9BACI</name>
<dbReference type="EC" id="2.7.7.7" evidence="6"/>
<sequence>MAFKGTVLDLQTSYSLLSSTITIPTLIDHYKHHGIKAAAIADEGVLSGVIPFYKACKEATIKPLIGMRATVQWTEEFSASTLLFAENNRGYENLLKISSALQTISSKGLPLNWLTAYKEGLLLVDPTNNGLMINHLNQHVERAIVEKIANEFSFFVGVPPKNDEEKDNSIRTSILTLAKELNITTIPTPIVRYTNEEEKLAHSVLSCIRDNEKLSDRHAWHQIPDQHMWTEQDWEQGYYDIPELLENLLDFIEKCEVEIDLTKTYLPKYPIDNDLTPSNLLRNLCRDRLSSINLADKKQYEERLNYEVEIIEEMGFVDYFLIVWDFMKFARESSIITGPGRGSAAGSLVAYLLQITKVDPLKYGLLFERFLNPDRVSLPDIDIDFPDHRRDDVIEYVANKYGKKHVAQIVTFGTLAAKAAIRDTGRTFGLSTKELEQWSRLIPSKPGTTLEDVYQQSKELRSFIQETDQNQQMWHVAKTIEGLPRHASTHAAGIIISPFPLVEKVPLLHGGEDIPLTQFTMDILESIGLLKMDFLGLRNLSLLERMQSLIRQTTNTTINWDELPLEDERTYKLLQRGDTTGVFQLESEGMRKALQLIKPTEFSDIVAVNALYRPGPMAQIPLYQKRKEKIENYQENEPVLKEVLQETYGIIVYQEQIMQIAHKVACFTLGEADLLRRAVSKKSVQVLQQQRQKFVQGSVNNGYSQERAIQLYDLIVRFAQYGFNKSHAVAYSMISYQLAYAKAHFPLEFLSVLLTTSIGNQDRLAMLLMEAKESDVTILPLLSTKVIFLS</sequence>
<dbReference type="RefSeq" id="WP_239671878.1">
    <property type="nucleotide sequence ID" value="NZ_CP049742.1"/>
</dbReference>
<evidence type="ECO:0000256" key="2">
    <source>
        <dbReference type="ARBA" id="ARBA00022695"/>
    </source>
</evidence>
<dbReference type="InterPro" id="IPR004013">
    <property type="entry name" value="PHP_dom"/>
</dbReference>
<proteinExistence type="predicted"/>
<dbReference type="InterPro" id="IPR040982">
    <property type="entry name" value="DNA_pol3_finger"/>
</dbReference>
<dbReference type="NCBIfam" id="TIGR00594">
    <property type="entry name" value="polc"/>
    <property type="match status" value="1"/>
</dbReference>
<keyword evidence="4" id="KW-0239">DNA-directed DNA polymerase</keyword>
<dbReference type="KEGG" id="mcui:G8O30_09635"/>
<accession>A0A7S8HFV2</accession>
<evidence type="ECO:0000256" key="1">
    <source>
        <dbReference type="ARBA" id="ARBA00022679"/>
    </source>
</evidence>